<dbReference type="EC" id="2.3.1.20" evidence="4 11"/>
<evidence type="ECO:0000256" key="2">
    <source>
        <dbReference type="ARBA" id="ARBA00005189"/>
    </source>
</evidence>
<sequence>MKRLGGWDAVLLYNETPNLHQHTLKVAVVDASECDEFGFDRFRQTLARRLHLLEPLRYQLVDIPGRMHHPMWLENCDVDLDYHVRRMQVSPPGSNRELDVAIGEVASTPLDRSRPLWEFHFVEGMADNRFAIIGKVHHALADGVASANLMARALDLPGSSQLERDDYRRDPHPSGAQLLRAALADHIVLLREFPRLVRDTVTGVRRVRRKSVSVPGQARNFRPPRTFLNHVVTPGRTFASVKLDLHEVKGIGKQLGVTINDMVLAISTGALRTLLLKYDGRADEPLLCGVPLSIDTSPERISGNAIGTIVVSLPVHLADPLEWVRLAHTGAMIGKENARLLGNELVSRWSHYALPALSEWGFRRIATSDSPNKLINVSVSNVPGPREYGRIACAPMVELYSVGPLTFGVGLNITVWSYVDQLNISVLADDATFGDPREVTDAMVEAFALIREAAGRPAESLDSPPPHEAGSA</sequence>
<dbReference type="RefSeq" id="WP_083044759.1">
    <property type="nucleotide sequence ID" value="NZ_AP022617.1"/>
</dbReference>
<evidence type="ECO:0000256" key="9">
    <source>
        <dbReference type="ARBA" id="ARBA00023315"/>
    </source>
</evidence>
<evidence type="ECO:0000256" key="5">
    <source>
        <dbReference type="ARBA" id="ARBA00022516"/>
    </source>
</evidence>
<dbReference type="PANTHER" id="PTHR31650:SF1">
    <property type="entry name" value="WAX ESTER SYNTHASE_DIACYLGLYCEROL ACYLTRANSFERASE 4-RELATED"/>
    <property type="match status" value="1"/>
</dbReference>
<organism evidence="14 15">
    <name type="scientific">Mycolicibacterium monacense</name>
    <name type="common">Mycobacterium monacense</name>
    <dbReference type="NCBI Taxonomy" id="85693"/>
    <lineage>
        <taxon>Bacteria</taxon>
        <taxon>Bacillati</taxon>
        <taxon>Actinomycetota</taxon>
        <taxon>Actinomycetes</taxon>
        <taxon>Mycobacteriales</taxon>
        <taxon>Mycobacteriaceae</taxon>
        <taxon>Mycolicibacterium</taxon>
    </lineage>
</organism>
<dbReference type="Pfam" id="PF06974">
    <property type="entry name" value="WS_DGAT_C"/>
    <property type="match status" value="1"/>
</dbReference>
<evidence type="ECO:0000256" key="6">
    <source>
        <dbReference type="ARBA" id="ARBA00022679"/>
    </source>
</evidence>
<evidence type="ECO:0000256" key="10">
    <source>
        <dbReference type="ARBA" id="ARBA00048109"/>
    </source>
</evidence>
<evidence type="ECO:0000313" key="15">
    <source>
        <dbReference type="Proteomes" id="UP000466039"/>
    </source>
</evidence>
<evidence type="ECO:0000256" key="4">
    <source>
        <dbReference type="ARBA" id="ARBA00013244"/>
    </source>
</evidence>
<evidence type="ECO:0000313" key="14">
    <source>
        <dbReference type="EMBL" id="BBZ59174.1"/>
    </source>
</evidence>
<dbReference type="Proteomes" id="UP000466039">
    <property type="component" value="Chromosome"/>
</dbReference>
<feature type="domain" description="O-acyltransferase WSD1 C-terminal" evidence="13">
    <location>
        <begin position="303"/>
        <end position="450"/>
    </location>
</feature>
<dbReference type="NCBIfam" id="TIGR02946">
    <property type="entry name" value="acyl_WS_DGAT"/>
    <property type="match status" value="1"/>
</dbReference>
<evidence type="ECO:0000256" key="7">
    <source>
        <dbReference type="ARBA" id="ARBA00022798"/>
    </source>
</evidence>
<dbReference type="InterPro" id="IPR009721">
    <property type="entry name" value="O-acyltransferase_WSD1_C"/>
</dbReference>
<evidence type="ECO:0000256" key="1">
    <source>
        <dbReference type="ARBA" id="ARBA00004771"/>
    </source>
</evidence>
<dbReference type="GO" id="GO:0006071">
    <property type="term" value="P:glycerol metabolic process"/>
    <property type="evidence" value="ECO:0007669"/>
    <property type="project" value="UniProtKB-KW"/>
</dbReference>
<dbReference type="GO" id="GO:0071731">
    <property type="term" value="P:response to nitric oxide"/>
    <property type="evidence" value="ECO:0007669"/>
    <property type="project" value="TreeGrafter"/>
</dbReference>
<dbReference type="GO" id="GO:0001666">
    <property type="term" value="P:response to hypoxia"/>
    <property type="evidence" value="ECO:0007669"/>
    <property type="project" value="TreeGrafter"/>
</dbReference>
<feature type="domain" description="O-acyltransferase WSD1-like N-terminal" evidence="12">
    <location>
        <begin position="4"/>
        <end position="263"/>
    </location>
</feature>
<evidence type="ECO:0000256" key="3">
    <source>
        <dbReference type="ARBA" id="ARBA00009587"/>
    </source>
</evidence>
<comment type="pathway">
    <text evidence="2">Lipid metabolism.</text>
</comment>
<dbReference type="GO" id="GO:0004144">
    <property type="term" value="F:diacylglycerol O-acyltransferase activity"/>
    <property type="evidence" value="ECO:0007669"/>
    <property type="project" value="UniProtKB-EC"/>
</dbReference>
<dbReference type="PANTHER" id="PTHR31650">
    <property type="entry name" value="O-ACYLTRANSFERASE (WSD1-LIKE) FAMILY PROTEIN"/>
    <property type="match status" value="1"/>
</dbReference>
<dbReference type="InterPro" id="IPR004255">
    <property type="entry name" value="O-acyltransferase_WSD1_N"/>
</dbReference>
<keyword evidence="7 11" id="KW-0319">Glycerol metabolism</keyword>
<name>A0AAD1IRL6_MYCMB</name>
<dbReference type="InterPro" id="IPR023213">
    <property type="entry name" value="CAT-like_dom_sf"/>
</dbReference>
<dbReference type="GO" id="GO:0051701">
    <property type="term" value="P:biological process involved in interaction with host"/>
    <property type="evidence" value="ECO:0007669"/>
    <property type="project" value="TreeGrafter"/>
</dbReference>
<accession>A0AAD1IRL6</accession>
<dbReference type="AlphaFoldDB" id="A0AAD1IRL6"/>
<dbReference type="EMBL" id="AP022617">
    <property type="protein sequence ID" value="BBZ59174.1"/>
    <property type="molecule type" value="Genomic_DNA"/>
</dbReference>
<dbReference type="InterPro" id="IPR014292">
    <property type="entry name" value="Acyl_transf_WS/DGAT"/>
</dbReference>
<evidence type="ECO:0000256" key="8">
    <source>
        <dbReference type="ARBA" id="ARBA00023098"/>
    </source>
</evidence>
<dbReference type="GO" id="GO:0005886">
    <property type="term" value="C:plasma membrane"/>
    <property type="evidence" value="ECO:0007669"/>
    <property type="project" value="TreeGrafter"/>
</dbReference>
<keyword evidence="8 11" id="KW-0443">Lipid metabolism</keyword>
<evidence type="ECO:0000259" key="12">
    <source>
        <dbReference type="Pfam" id="PF03007"/>
    </source>
</evidence>
<dbReference type="SUPFAM" id="SSF52777">
    <property type="entry name" value="CoA-dependent acyltransferases"/>
    <property type="match status" value="1"/>
</dbReference>
<gene>
    <name evidence="14" type="ORF">MMON_04750</name>
</gene>
<protein>
    <recommendedName>
        <fullName evidence="4 11">Diacylglycerol O-acyltransferase</fullName>
        <ecNumber evidence="4 11">2.3.1.20</ecNumber>
    </recommendedName>
</protein>
<keyword evidence="5 11" id="KW-0444">Lipid biosynthesis</keyword>
<dbReference type="Gene3D" id="3.30.559.30">
    <property type="entry name" value="Nonribosomal peptide synthetase, condensation domain"/>
    <property type="match status" value="1"/>
</dbReference>
<dbReference type="GO" id="GO:0019432">
    <property type="term" value="P:triglyceride biosynthetic process"/>
    <property type="evidence" value="ECO:0007669"/>
    <property type="project" value="TreeGrafter"/>
</dbReference>
<keyword evidence="9 11" id="KW-0012">Acyltransferase</keyword>
<keyword evidence="6 11" id="KW-0808">Transferase</keyword>
<dbReference type="InterPro" id="IPR045034">
    <property type="entry name" value="O-acyltransferase_WSD1-like"/>
</dbReference>
<comment type="pathway">
    <text evidence="1 11">Glycerolipid metabolism; triacylglycerol biosynthesis.</text>
</comment>
<dbReference type="Pfam" id="PF03007">
    <property type="entry name" value="WS_DGAT_cat"/>
    <property type="match status" value="1"/>
</dbReference>
<proteinExistence type="inferred from homology"/>
<evidence type="ECO:0000259" key="13">
    <source>
        <dbReference type="Pfam" id="PF06974"/>
    </source>
</evidence>
<evidence type="ECO:0000256" key="11">
    <source>
        <dbReference type="RuleBase" id="RU361241"/>
    </source>
</evidence>
<reference evidence="14 15" key="1">
    <citation type="journal article" date="2019" name="Emerg. Microbes Infect.">
        <title>Comprehensive subspecies identification of 175 nontuberculous mycobacteria species based on 7547 genomic profiles.</title>
        <authorList>
            <person name="Matsumoto Y."/>
            <person name="Kinjo T."/>
            <person name="Motooka D."/>
            <person name="Nabeya D."/>
            <person name="Jung N."/>
            <person name="Uechi K."/>
            <person name="Horii T."/>
            <person name="Iida T."/>
            <person name="Fujita J."/>
            <person name="Nakamura S."/>
        </authorList>
    </citation>
    <scope>NUCLEOTIDE SEQUENCE [LARGE SCALE GENOMIC DNA]</scope>
    <source>
        <strain evidence="14 15">JCM 15658</strain>
    </source>
</reference>
<dbReference type="Gene3D" id="3.30.559.10">
    <property type="entry name" value="Chloramphenicol acetyltransferase-like domain"/>
    <property type="match status" value="1"/>
</dbReference>
<keyword evidence="15" id="KW-1185">Reference proteome</keyword>
<comment type="similarity">
    <text evidence="3 11">Belongs to the long-chain O-acyltransferase family.</text>
</comment>
<comment type="catalytic activity">
    <reaction evidence="10 11">
        <text>an acyl-CoA + a 1,2-diacyl-sn-glycerol = a triacyl-sn-glycerol + CoA</text>
        <dbReference type="Rhea" id="RHEA:10868"/>
        <dbReference type="ChEBI" id="CHEBI:17815"/>
        <dbReference type="ChEBI" id="CHEBI:57287"/>
        <dbReference type="ChEBI" id="CHEBI:58342"/>
        <dbReference type="ChEBI" id="CHEBI:64615"/>
        <dbReference type="EC" id="2.3.1.20"/>
    </reaction>
</comment>